<evidence type="ECO:0000313" key="2">
    <source>
        <dbReference type="EMBL" id="GAA1945787.1"/>
    </source>
</evidence>
<dbReference type="InterPro" id="IPR037523">
    <property type="entry name" value="VOC_core"/>
</dbReference>
<keyword evidence="3" id="KW-1185">Reference proteome</keyword>
<dbReference type="SUPFAM" id="SSF54593">
    <property type="entry name" value="Glyoxalase/Bleomycin resistance protein/Dihydroxybiphenyl dioxygenase"/>
    <property type="match status" value="1"/>
</dbReference>
<dbReference type="EMBL" id="BAAANN010000004">
    <property type="protein sequence ID" value="GAA1945787.1"/>
    <property type="molecule type" value="Genomic_DNA"/>
</dbReference>
<gene>
    <name evidence="2" type="ORF">GCM10009754_12010</name>
</gene>
<accession>A0ABN2Q6R9</accession>
<evidence type="ECO:0000313" key="3">
    <source>
        <dbReference type="Proteomes" id="UP001501116"/>
    </source>
</evidence>
<protein>
    <submittedName>
        <fullName evidence="2">VOC family protein</fullName>
    </submittedName>
</protein>
<dbReference type="InterPro" id="IPR029068">
    <property type="entry name" value="Glyas_Bleomycin-R_OHBP_Dase"/>
</dbReference>
<comment type="caution">
    <text evidence="2">The sequence shown here is derived from an EMBL/GenBank/DDBJ whole genome shotgun (WGS) entry which is preliminary data.</text>
</comment>
<dbReference type="Gene3D" id="3.10.180.10">
    <property type="entry name" value="2,3-Dihydroxybiphenyl 1,2-Dioxygenase, domain 1"/>
    <property type="match status" value="1"/>
</dbReference>
<name>A0ABN2Q6R9_9PSEU</name>
<dbReference type="PANTHER" id="PTHR35908:SF1">
    <property type="entry name" value="CONSERVED PROTEIN"/>
    <property type="match status" value="1"/>
</dbReference>
<dbReference type="Pfam" id="PF18029">
    <property type="entry name" value="Glyoxalase_6"/>
    <property type="match status" value="1"/>
</dbReference>
<dbReference type="PANTHER" id="PTHR35908">
    <property type="entry name" value="HYPOTHETICAL FUSION PROTEIN"/>
    <property type="match status" value="1"/>
</dbReference>
<dbReference type="Proteomes" id="UP001501116">
    <property type="component" value="Unassembled WGS sequence"/>
</dbReference>
<feature type="domain" description="VOC" evidence="1">
    <location>
        <begin position="6"/>
        <end position="118"/>
    </location>
</feature>
<proteinExistence type="predicted"/>
<organism evidence="2 3">
    <name type="scientific">Amycolatopsis minnesotensis</name>
    <dbReference type="NCBI Taxonomy" id="337894"/>
    <lineage>
        <taxon>Bacteria</taxon>
        <taxon>Bacillati</taxon>
        <taxon>Actinomycetota</taxon>
        <taxon>Actinomycetes</taxon>
        <taxon>Pseudonocardiales</taxon>
        <taxon>Pseudonocardiaceae</taxon>
        <taxon>Amycolatopsis</taxon>
    </lineage>
</organism>
<sequence>MGMVVRVGSVVMGVSDVRRAMEFWCRALGYIPREAPEDTWVVLTPAYGDGPNVSLGRSETPVQLKPRVHLDLYADDQAAEVDRLIGIGASHVDWDYPPGADFVVLEDTEGNRFCVIAHA</sequence>
<dbReference type="InterPro" id="IPR041581">
    <property type="entry name" value="Glyoxalase_6"/>
</dbReference>
<dbReference type="PROSITE" id="PS51819">
    <property type="entry name" value="VOC"/>
    <property type="match status" value="1"/>
</dbReference>
<reference evidence="2 3" key="1">
    <citation type="journal article" date="2019" name="Int. J. Syst. Evol. Microbiol.">
        <title>The Global Catalogue of Microorganisms (GCM) 10K type strain sequencing project: providing services to taxonomists for standard genome sequencing and annotation.</title>
        <authorList>
            <consortium name="The Broad Institute Genomics Platform"/>
            <consortium name="The Broad Institute Genome Sequencing Center for Infectious Disease"/>
            <person name="Wu L."/>
            <person name="Ma J."/>
        </authorList>
    </citation>
    <scope>NUCLEOTIDE SEQUENCE [LARGE SCALE GENOMIC DNA]</scope>
    <source>
        <strain evidence="2 3">JCM 14545</strain>
    </source>
</reference>
<dbReference type="CDD" id="cd06587">
    <property type="entry name" value="VOC"/>
    <property type="match status" value="1"/>
</dbReference>
<evidence type="ECO:0000259" key="1">
    <source>
        <dbReference type="PROSITE" id="PS51819"/>
    </source>
</evidence>